<feature type="domain" description="PAC" evidence="8">
    <location>
        <begin position="627"/>
        <end position="678"/>
    </location>
</feature>
<dbReference type="NCBIfam" id="TIGR00229">
    <property type="entry name" value="sensory_box"/>
    <property type="match status" value="4"/>
</dbReference>
<dbReference type="Gene3D" id="1.10.287.130">
    <property type="match status" value="1"/>
</dbReference>
<dbReference type="InterPro" id="IPR013656">
    <property type="entry name" value="PAS_4"/>
</dbReference>
<dbReference type="InterPro" id="IPR001610">
    <property type="entry name" value="PAC"/>
</dbReference>
<feature type="domain" description="PAC" evidence="8">
    <location>
        <begin position="247"/>
        <end position="299"/>
    </location>
</feature>
<evidence type="ECO:0000256" key="5">
    <source>
        <dbReference type="ARBA" id="ARBA00022777"/>
    </source>
</evidence>
<dbReference type="SMART" id="SM00387">
    <property type="entry name" value="HATPase_c"/>
    <property type="match status" value="1"/>
</dbReference>
<dbReference type="Pfam" id="PF08448">
    <property type="entry name" value="PAS_4"/>
    <property type="match status" value="1"/>
</dbReference>
<keyword evidence="4" id="KW-0808">Transferase</keyword>
<sequence length="926" mass="103710">MGSPFEIVISVLDAAAVPRDLVVRCNPIIDDGRVAKWCGIAVEAPPPRETEFQRIVDSIPVPVAVTTPSGDVRSLNQPALDYFGMSLEALKEWKATEVVHPDDLNRTIDDQIAAHVNGTFYNVESRHLRADGIYRWHNVLGMPLRDADGEILCWFHLLVDIDDRKRAEIELAAQQREARLIPESIPAGVSVLSPDGGIEAANGHLLRYYGRTLDEIRMWPCPDLVHPGDVHRVADVLGSAIANGLPFDIELRLRGAEGRYRWFQVNGHPLKDDDGAVIRWYVLHVDVDDRKRAEQALKDTEYDLRKIINALPAAVWTTLPDGYCDFLNDRWLDYAGYTAEEAEGWGWGSVLHPDDKDELVRGWSTCLSTGLPIDLEARMQRFDGEYRWFLFRANILRDSDGRIVKWLGTNVDIEDRKRAEQALAERERESRLIVDGIAGMIAIFSPAGELMGGNQQLLDYFQLPLEEVKHWDTNGITHPEDLQLCIDTFMGSIVSGEPYDYETRFRRHDGVWRWFQLRGLPLRDEEGRIQRWYGLLTDVDDRKRAEEKLRQSEAFLADAQRLSRTGSFSMILGTERITWSAETYRIFDVDPAAPEVTFSTVLSRVHPDSVQMVKHVIEQARNGWGDFDYEIVLSMPDQSSKNVRVLAHSERNKDGEQELTGAIQDITDSRKAEEALNEARSELSYVTRATSLGVLTASIAHELNQPLAGIVTNASTCLLALGAEPPNIDVANDTARRMIRDANRSADVIVRLRALFSRKPPVIEPVDMNEVAMEAIALATSDLQRARLAVTTHLNGELPPVAGARVQLQQVIMNLLRNAIDAMSEAGGRTRRILIRTELSAGGDVQLSVEDAGVGLPADDMDRIFDSFYTTKQDGMGIGLSVSRSIVENHNGRLWARANEEQGVTVSFTLPPYVSAATAQNETLHL</sequence>
<dbReference type="PROSITE" id="PS50112">
    <property type="entry name" value="PAS"/>
    <property type="match status" value="3"/>
</dbReference>
<dbReference type="InterPro" id="IPR000014">
    <property type="entry name" value="PAS"/>
</dbReference>
<gene>
    <name evidence="9" type="ORF">HQ945_00855</name>
</gene>
<feature type="domain" description="PAS" evidence="7">
    <location>
        <begin position="48"/>
        <end position="103"/>
    </location>
</feature>
<reference evidence="9 10" key="1">
    <citation type="submission" date="2020-05" db="EMBL/GenBank/DDBJ databases">
        <authorList>
            <person name="Kim M.K."/>
        </authorList>
    </citation>
    <scope>NUCLEOTIDE SEQUENCE [LARGE SCALE GENOMIC DNA]</scope>
    <source>
        <strain evidence="9 10">BT25</strain>
    </source>
</reference>
<dbReference type="PROSITE" id="PS50109">
    <property type="entry name" value="HIS_KIN"/>
    <property type="match status" value="1"/>
</dbReference>
<dbReference type="PANTHER" id="PTHR43304">
    <property type="entry name" value="PHYTOCHROME-LIKE PROTEIN CPH1"/>
    <property type="match status" value="1"/>
</dbReference>
<dbReference type="GO" id="GO:0000155">
    <property type="term" value="F:phosphorelay sensor kinase activity"/>
    <property type="evidence" value="ECO:0007669"/>
    <property type="project" value="InterPro"/>
</dbReference>
<dbReference type="SMART" id="SM00086">
    <property type="entry name" value="PAC"/>
    <property type="match status" value="5"/>
</dbReference>
<keyword evidence="3" id="KW-0597">Phosphoprotein</keyword>
<feature type="domain" description="PAC" evidence="8">
    <location>
        <begin position="373"/>
        <end position="425"/>
    </location>
</feature>
<dbReference type="InterPro" id="IPR003594">
    <property type="entry name" value="HATPase_dom"/>
</dbReference>
<keyword evidence="5" id="KW-0418">Kinase</keyword>
<evidence type="ECO:0000256" key="1">
    <source>
        <dbReference type="ARBA" id="ARBA00000085"/>
    </source>
</evidence>
<dbReference type="Pfam" id="PF08447">
    <property type="entry name" value="PAS_3"/>
    <property type="match status" value="3"/>
</dbReference>
<feature type="domain" description="PAC" evidence="8">
    <location>
        <begin position="499"/>
        <end position="551"/>
    </location>
</feature>
<dbReference type="InterPro" id="IPR036890">
    <property type="entry name" value="HATPase_C_sf"/>
</dbReference>
<evidence type="ECO:0000313" key="9">
    <source>
        <dbReference type="EMBL" id="NTS29791.1"/>
    </source>
</evidence>
<dbReference type="SMART" id="SM00388">
    <property type="entry name" value="HisKA"/>
    <property type="match status" value="1"/>
</dbReference>
<evidence type="ECO:0000259" key="7">
    <source>
        <dbReference type="PROSITE" id="PS50112"/>
    </source>
</evidence>
<comment type="caution">
    <text evidence="9">The sequence shown here is derived from an EMBL/GenBank/DDBJ whole genome shotgun (WGS) entry which is preliminary data.</text>
</comment>
<evidence type="ECO:0000259" key="8">
    <source>
        <dbReference type="PROSITE" id="PS50113"/>
    </source>
</evidence>
<dbReference type="PROSITE" id="PS50113">
    <property type="entry name" value="PAC"/>
    <property type="match status" value="5"/>
</dbReference>
<dbReference type="FunFam" id="3.30.450.20:FF:000099">
    <property type="entry name" value="Sensory box sensor histidine kinase"/>
    <property type="match status" value="1"/>
</dbReference>
<dbReference type="Gene3D" id="3.30.450.20">
    <property type="entry name" value="PAS domain"/>
    <property type="match status" value="5"/>
</dbReference>
<evidence type="ECO:0000256" key="4">
    <source>
        <dbReference type="ARBA" id="ARBA00022679"/>
    </source>
</evidence>
<dbReference type="EMBL" id="JABUMX010000001">
    <property type="protein sequence ID" value="NTS29791.1"/>
    <property type="molecule type" value="Genomic_DNA"/>
</dbReference>
<dbReference type="CDD" id="cd00082">
    <property type="entry name" value="HisKA"/>
    <property type="match status" value="1"/>
</dbReference>
<evidence type="ECO:0000259" key="6">
    <source>
        <dbReference type="PROSITE" id="PS50109"/>
    </source>
</evidence>
<dbReference type="SUPFAM" id="SSF55874">
    <property type="entry name" value="ATPase domain of HSP90 chaperone/DNA topoisomerase II/histidine kinase"/>
    <property type="match status" value="1"/>
</dbReference>
<dbReference type="InterPro" id="IPR004358">
    <property type="entry name" value="Sig_transdc_His_kin-like_C"/>
</dbReference>
<dbReference type="PRINTS" id="PR00344">
    <property type="entry name" value="BCTRLSENSOR"/>
</dbReference>
<keyword evidence="10" id="KW-1185">Reference proteome</keyword>
<dbReference type="AlphaFoldDB" id="A0A849VJ58"/>
<dbReference type="EC" id="2.7.13.3" evidence="2"/>
<dbReference type="Pfam" id="PF02518">
    <property type="entry name" value="HATPase_c"/>
    <property type="match status" value="1"/>
</dbReference>
<comment type="catalytic activity">
    <reaction evidence="1">
        <text>ATP + protein L-histidine = ADP + protein N-phospho-L-histidine.</text>
        <dbReference type="EC" id="2.7.13.3"/>
    </reaction>
</comment>
<dbReference type="InterPro" id="IPR000700">
    <property type="entry name" value="PAS-assoc_C"/>
</dbReference>
<protein>
    <recommendedName>
        <fullName evidence="2">histidine kinase</fullName>
        <ecNumber evidence="2">2.7.13.3</ecNumber>
    </recommendedName>
</protein>
<evidence type="ECO:0000313" key="10">
    <source>
        <dbReference type="Proteomes" id="UP000550508"/>
    </source>
</evidence>
<dbReference type="InterPro" id="IPR052162">
    <property type="entry name" value="Sensor_kinase/Photoreceptor"/>
</dbReference>
<dbReference type="Proteomes" id="UP000550508">
    <property type="component" value="Unassembled WGS sequence"/>
</dbReference>
<feature type="domain" description="PAC" evidence="8">
    <location>
        <begin position="121"/>
        <end position="173"/>
    </location>
</feature>
<evidence type="ECO:0000256" key="3">
    <source>
        <dbReference type="ARBA" id="ARBA00022553"/>
    </source>
</evidence>
<dbReference type="CDD" id="cd00130">
    <property type="entry name" value="PAS"/>
    <property type="match status" value="4"/>
</dbReference>
<evidence type="ECO:0000256" key="2">
    <source>
        <dbReference type="ARBA" id="ARBA00012438"/>
    </source>
</evidence>
<dbReference type="InterPro" id="IPR035965">
    <property type="entry name" value="PAS-like_dom_sf"/>
</dbReference>
<dbReference type="SMART" id="SM00091">
    <property type="entry name" value="PAS"/>
    <property type="match status" value="4"/>
</dbReference>
<accession>A0A849VJ58</accession>
<organism evidence="9 10">
    <name type="scientific">Phyllobacterium pellucidum</name>
    <dbReference type="NCBI Taxonomy" id="2740464"/>
    <lineage>
        <taxon>Bacteria</taxon>
        <taxon>Pseudomonadati</taxon>
        <taxon>Pseudomonadota</taxon>
        <taxon>Alphaproteobacteria</taxon>
        <taxon>Hyphomicrobiales</taxon>
        <taxon>Phyllobacteriaceae</taxon>
        <taxon>Phyllobacterium</taxon>
    </lineage>
</organism>
<feature type="domain" description="PAS" evidence="7">
    <location>
        <begin position="174"/>
        <end position="244"/>
    </location>
</feature>
<dbReference type="InterPro" id="IPR005467">
    <property type="entry name" value="His_kinase_dom"/>
</dbReference>
<proteinExistence type="predicted"/>
<dbReference type="SUPFAM" id="SSF55785">
    <property type="entry name" value="PYP-like sensor domain (PAS domain)"/>
    <property type="match status" value="5"/>
</dbReference>
<dbReference type="Gene3D" id="3.30.565.10">
    <property type="entry name" value="Histidine kinase-like ATPase, C-terminal domain"/>
    <property type="match status" value="1"/>
</dbReference>
<dbReference type="InterPro" id="IPR036097">
    <property type="entry name" value="HisK_dim/P_sf"/>
</dbReference>
<feature type="domain" description="Histidine kinase" evidence="6">
    <location>
        <begin position="698"/>
        <end position="914"/>
    </location>
</feature>
<dbReference type="SUPFAM" id="SSF47384">
    <property type="entry name" value="Homodimeric domain of signal transducing histidine kinase"/>
    <property type="match status" value="1"/>
</dbReference>
<dbReference type="InterPro" id="IPR003661">
    <property type="entry name" value="HisK_dim/P_dom"/>
</dbReference>
<name>A0A849VJ58_9HYPH</name>
<feature type="domain" description="PAS" evidence="7">
    <location>
        <begin position="300"/>
        <end position="370"/>
    </location>
</feature>
<dbReference type="PANTHER" id="PTHR43304:SF1">
    <property type="entry name" value="PAC DOMAIN-CONTAINING PROTEIN"/>
    <property type="match status" value="1"/>
</dbReference>
<dbReference type="InterPro" id="IPR013655">
    <property type="entry name" value="PAS_fold_3"/>
</dbReference>